<evidence type="ECO:0000313" key="2">
    <source>
        <dbReference type="EMBL" id="KAG6527771.1"/>
    </source>
</evidence>
<keyword evidence="3" id="KW-1185">Reference proteome</keyword>
<feature type="region of interest" description="Disordered" evidence="1">
    <location>
        <begin position="41"/>
        <end position="68"/>
    </location>
</feature>
<evidence type="ECO:0000256" key="1">
    <source>
        <dbReference type="SAM" id="MobiDB-lite"/>
    </source>
</evidence>
<comment type="caution">
    <text evidence="2">The sequence shown here is derived from an EMBL/GenBank/DDBJ whole genome shotgun (WGS) entry which is preliminary data.</text>
</comment>
<reference evidence="2 3" key="1">
    <citation type="submission" date="2020-08" db="EMBL/GenBank/DDBJ databases">
        <title>Plant Genome Project.</title>
        <authorList>
            <person name="Zhang R.-G."/>
        </authorList>
    </citation>
    <scope>NUCLEOTIDE SEQUENCE [LARGE SCALE GENOMIC DNA]</scope>
    <source>
        <tissue evidence="2">Rhizome</tissue>
    </source>
</reference>
<protein>
    <submittedName>
        <fullName evidence="2">Uncharacterized protein</fullName>
    </submittedName>
</protein>
<sequence length="155" mass="17503">MFRSRGNCRVLRFGRDSDFIYAGRELYQLYVIGGAINSGECREPPEHRRTSALGDGQRGRGPCPSWVHSRRRSSALASADAPLRCRQPPPSPFSSSDSSLPVVWLKWMMFRSRGNCRVLRFGRDSDFIYAGRELYQLYVIGGAINSGEWLALINV</sequence>
<gene>
    <name evidence="2" type="ORF">ZIOFF_009900</name>
</gene>
<dbReference type="Proteomes" id="UP000734854">
    <property type="component" value="Unassembled WGS sequence"/>
</dbReference>
<dbReference type="EMBL" id="JACMSC010000003">
    <property type="protein sequence ID" value="KAG6527771.1"/>
    <property type="molecule type" value="Genomic_DNA"/>
</dbReference>
<accession>A0A8J5HI17</accession>
<name>A0A8J5HI17_ZINOF</name>
<evidence type="ECO:0000313" key="3">
    <source>
        <dbReference type="Proteomes" id="UP000734854"/>
    </source>
</evidence>
<organism evidence="2 3">
    <name type="scientific">Zingiber officinale</name>
    <name type="common">Ginger</name>
    <name type="synonym">Amomum zingiber</name>
    <dbReference type="NCBI Taxonomy" id="94328"/>
    <lineage>
        <taxon>Eukaryota</taxon>
        <taxon>Viridiplantae</taxon>
        <taxon>Streptophyta</taxon>
        <taxon>Embryophyta</taxon>
        <taxon>Tracheophyta</taxon>
        <taxon>Spermatophyta</taxon>
        <taxon>Magnoliopsida</taxon>
        <taxon>Liliopsida</taxon>
        <taxon>Zingiberales</taxon>
        <taxon>Zingiberaceae</taxon>
        <taxon>Zingiber</taxon>
    </lineage>
</organism>
<proteinExistence type="predicted"/>
<feature type="region of interest" description="Disordered" evidence="1">
    <location>
        <begin position="77"/>
        <end position="96"/>
    </location>
</feature>
<dbReference type="AlphaFoldDB" id="A0A8J5HI17"/>